<evidence type="ECO:0000313" key="3">
    <source>
        <dbReference type="Proteomes" id="UP001165065"/>
    </source>
</evidence>
<evidence type="ECO:0000313" key="2">
    <source>
        <dbReference type="EMBL" id="GMI38855.1"/>
    </source>
</evidence>
<dbReference type="OrthoDB" id="198309at2759"/>
<gene>
    <name evidence="2" type="ORF">TrCOL_g10237</name>
</gene>
<dbReference type="SMART" id="SM00034">
    <property type="entry name" value="CLECT"/>
    <property type="match status" value="1"/>
</dbReference>
<sequence length="158" mass="17666">MSCQTDRNVTYGDKIHEFQGSFYQVAGGSSITFTWFTAKLYAEMRCFSGRKGHLVAINSPEEMSFVQSVISDQPSYANDAHMNAWIGGVAEYTSSFVWDGFCGDPVKLDTGYTNWCEGEPSSSNGNSEHCVASHIHGTGCWYDFSCYDRANYFVVEYN</sequence>
<dbReference type="InterPro" id="IPR016187">
    <property type="entry name" value="CTDL_fold"/>
</dbReference>
<dbReference type="Proteomes" id="UP001165065">
    <property type="component" value="Unassembled WGS sequence"/>
</dbReference>
<dbReference type="PROSITE" id="PS50041">
    <property type="entry name" value="C_TYPE_LECTIN_2"/>
    <property type="match status" value="1"/>
</dbReference>
<dbReference type="InterPro" id="IPR001304">
    <property type="entry name" value="C-type_lectin-like"/>
</dbReference>
<name>A0A9W7GAT7_9STRA</name>
<dbReference type="InterPro" id="IPR016186">
    <property type="entry name" value="C-type_lectin-like/link_sf"/>
</dbReference>
<reference evidence="3" key="1">
    <citation type="journal article" date="2023" name="Commun. Biol.">
        <title>Genome analysis of Parmales, the sister group of diatoms, reveals the evolutionary specialization of diatoms from phago-mixotrophs to photoautotrophs.</title>
        <authorList>
            <person name="Ban H."/>
            <person name="Sato S."/>
            <person name="Yoshikawa S."/>
            <person name="Yamada K."/>
            <person name="Nakamura Y."/>
            <person name="Ichinomiya M."/>
            <person name="Sato N."/>
            <person name="Blanc-Mathieu R."/>
            <person name="Endo H."/>
            <person name="Kuwata A."/>
            <person name="Ogata H."/>
        </authorList>
    </citation>
    <scope>NUCLEOTIDE SEQUENCE [LARGE SCALE GENOMIC DNA]</scope>
</reference>
<dbReference type="Gene3D" id="3.10.100.10">
    <property type="entry name" value="Mannose-Binding Protein A, subunit A"/>
    <property type="match status" value="1"/>
</dbReference>
<feature type="domain" description="C-type lectin" evidence="1">
    <location>
        <begin position="18"/>
        <end position="155"/>
    </location>
</feature>
<dbReference type="PANTHER" id="PTHR22803">
    <property type="entry name" value="MANNOSE, PHOSPHOLIPASE, LECTIN RECEPTOR RELATED"/>
    <property type="match status" value="1"/>
</dbReference>
<proteinExistence type="predicted"/>
<accession>A0A9W7GAT7</accession>
<evidence type="ECO:0000259" key="1">
    <source>
        <dbReference type="PROSITE" id="PS50041"/>
    </source>
</evidence>
<dbReference type="Pfam" id="PF00059">
    <property type="entry name" value="Lectin_C"/>
    <property type="match status" value="1"/>
</dbReference>
<organism evidence="2 3">
    <name type="scientific">Triparma columacea</name>
    <dbReference type="NCBI Taxonomy" id="722753"/>
    <lineage>
        <taxon>Eukaryota</taxon>
        <taxon>Sar</taxon>
        <taxon>Stramenopiles</taxon>
        <taxon>Ochrophyta</taxon>
        <taxon>Bolidophyceae</taxon>
        <taxon>Parmales</taxon>
        <taxon>Triparmaceae</taxon>
        <taxon>Triparma</taxon>
    </lineage>
</organism>
<dbReference type="InterPro" id="IPR050111">
    <property type="entry name" value="C-type_lectin/snaclec_domain"/>
</dbReference>
<comment type="caution">
    <text evidence="2">The sequence shown here is derived from an EMBL/GenBank/DDBJ whole genome shotgun (WGS) entry which is preliminary data.</text>
</comment>
<dbReference type="AlphaFoldDB" id="A0A9W7GAT7"/>
<dbReference type="EMBL" id="BRYA01000092">
    <property type="protein sequence ID" value="GMI38855.1"/>
    <property type="molecule type" value="Genomic_DNA"/>
</dbReference>
<protein>
    <recommendedName>
        <fullName evidence="1">C-type lectin domain-containing protein</fullName>
    </recommendedName>
</protein>
<dbReference type="SUPFAM" id="SSF56436">
    <property type="entry name" value="C-type lectin-like"/>
    <property type="match status" value="1"/>
</dbReference>
<keyword evidence="3" id="KW-1185">Reference proteome</keyword>